<dbReference type="InterPro" id="IPR029018">
    <property type="entry name" value="Hex-like_dom2"/>
</dbReference>
<accession>A0A1T4MCZ0</accession>
<dbReference type="InterPro" id="IPR007781">
    <property type="entry name" value="NAGLU"/>
</dbReference>
<evidence type="ECO:0000259" key="3">
    <source>
        <dbReference type="SMART" id="SM01217"/>
    </source>
</evidence>
<dbReference type="PANTHER" id="PTHR12872:SF1">
    <property type="entry name" value="ALPHA-N-ACETYLGLUCOSAMINIDASE"/>
    <property type="match status" value="1"/>
</dbReference>
<dbReference type="InterPro" id="IPR036881">
    <property type="entry name" value="Glyco_hydro_3_C_sf"/>
</dbReference>
<dbReference type="Pfam" id="PF14310">
    <property type="entry name" value="Fn3-like"/>
    <property type="match status" value="1"/>
</dbReference>
<dbReference type="Gene3D" id="3.40.50.1700">
    <property type="entry name" value="Glycoside hydrolase family 3 C-terminal domain"/>
    <property type="match status" value="1"/>
</dbReference>
<evidence type="ECO:0000313" key="5">
    <source>
        <dbReference type="Proteomes" id="UP000190065"/>
    </source>
</evidence>
<dbReference type="Gene3D" id="2.60.40.10">
    <property type="entry name" value="Immunoglobulins"/>
    <property type="match status" value="1"/>
</dbReference>
<dbReference type="STRING" id="28136.SAMN02745202_00699"/>
<dbReference type="Gene3D" id="3.20.20.80">
    <property type="entry name" value="Glycosidases"/>
    <property type="match status" value="1"/>
</dbReference>
<reference evidence="4 5" key="1">
    <citation type="submission" date="2017-02" db="EMBL/GenBank/DDBJ databases">
        <authorList>
            <person name="Peterson S.W."/>
        </authorList>
    </citation>
    <scope>NUCLEOTIDE SEQUENCE [LARGE SCALE GENOMIC DNA]</scope>
    <source>
        <strain evidence="4 5">ATCC 43324</strain>
    </source>
</reference>
<evidence type="ECO:0000256" key="2">
    <source>
        <dbReference type="ARBA" id="ARBA00022801"/>
    </source>
</evidence>
<dbReference type="eggNOG" id="COG3669">
    <property type="taxonomic scope" value="Bacteria"/>
</dbReference>
<dbReference type="SMART" id="SM01217">
    <property type="entry name" value="Fn3_like"/>
    <property type="match status" value="1"/>
</dbReference>
<dbReference type="InterPro" id="IPR001764">
    <property type="entry name" value="Glyco_hydro_3_N"/>
</dbReference>
<dbReference type="InterPro" id="IPR013783">
    <property type="entry name" value="Ig-like_fold"/>
</dbReference>
<dbReference type="InterPro" id="IPR026891">
    <property type="entry name" value="Fn3-like"/>
</dbReference>
<dbReference type="FunFam" id="2.60.40.10:FF:000495">
    <property type="entry name" value="Periplasmic beta-glucosidase"/>
    <property type="match status" value="1"/>
</dbReference>
<dbReference type="GO" id="GO:0005975">
    <property type="term" value="P:carbohydrate metabolic process"/>
    <property type="evidence" value="ECO:0007669"/>
    <property type="project" value="InterPro"/>
</dbReference>
<dbReference type="Gene3D" id="3.20.20.300">
    <property type="entry name" value="Glycoside hydrolase, family 3, N-terminal domain"/>
    <property type="match status" value="1"/>
</dbReference>
<dbReference type="Pfam" id="PF12971">
    <property type="entry name" value="NAGLU_N"/>
    <property type="match status" value="1"/>
</dbReference>
<sequence length="1552" mass="173499">MIKQAKRFCTLFVLCWIVVLSVSAIDFTGVRQLVARRFPMLTNKVAFAPLLHSDKEAFVLTMQKGRLLIRANSTSAAAMALNHYLNTYCHVSLSHNADNLPSNLQLVPIKGEVRMETPFKYRYALNYCTYNYTYSFYNWSDFERELDWMALNGINLMLAPMGMEKVWMETLTQLGFSKTEAQRFIPGPGYTAWWLMGNLEGWGGPMSEALIEARYQLQRKMLQRMQALGIQPVVQGFPGLVPSFFKEKFPAAQLVLQGRWGHFNRPPMLLPSDKDVFQQVAKAYYESLIRCYGRDFEFLGGDLFHEGGNTKGVDVAATAAAVQQTMLRYFPSAKWVLQGWNNNPSPTLLSKLDKQHVLLINLSGEIAASWESSNEFGGTPWLWGSVNHFGGKTDMGGQLPVLVAEPHRAFSQTKNGVMQGIGILPEGINSNPVVYDLALKTAWYTTTPDLDRLLRDYIAYRYGHVDESLVQAWHILSHSVYGEFKIKGEGTFESIFCARPGLHVTSVSTWGPKQMQYNPRDLEKALGLFRRAADQYKGSATYQYDLVDLARQVMANHARDVYAAAMQAYRNKDAALLHEKGEAFMRLLQLQDRLLQTDTHFLLGNWLAQAANYGVTAADKQQALHNAKMLITYWGPDSAATRVHDYANKEWAGLLKSYYEPRWQKFFHALYQSVNTGEMPHIDFFAMEKQWADSPQTASTTPTGNYLEQVDSVLKAVLLPYQNAALPSATRVHDLLQRMTLDEKLAQMRHIHFKHYNTDGHVDLAKLRNNYTHGMSFGCFEAFPYSSTQYRQAVSTIQQNAADSTRFGIPVIPVIEGIHGIVQDGCTIFPQAIAQGATFNPQLVFRMAQHIGTEMRAIGARQVLAPDLDIAREQRWGRVEETFGEDPYLISRMGYNYVKGIQSRGGIPTLKHFVAHGTPQGGLNLASVKGGQRELFDVYVKPFEYVIRHTKAGSVMNCYSAYDNEAITSSPFFLRTLLRDSLHFKGYIYSDWGSIPMLRYFHHTADSEAEAAQQAINAGVDLEAGSDYYRTAPTLIAQGLLDKVRIDSAAAHVLYTKFEAGLFDELASDTLHWRQQIHAPEAVAVAKQLADESLVLLENRNHFLPLDLNRLHSIAVVGPNAAQVQFGDYSWTADNRHGITPLAGIQQVAGMRTKVRYAKGCDYYSQNTDSIDEAVALAKQSDVTVVVVGTQSMLLARPSQPSTSGEGYDLSDLTLPGVQQQLIERIAATGKPFIVVMVTGRPLLTEAFKNKANALLVQWYGGEQAGLSLAQALFGQLNPSGRLPISFPKATGQLPVYYNHLPTDKGYYNKKGTPDKPGRDYVFADPYPAYPFGYGLSYTTFKYSQLALSKKQTNENDTIAVTFRVQNTGKRAGKEVAQLYIRDMKSSVATPIKQLFGFEKCALQPGETKTITLQLPIADLYLHNAAMQRVVESGDFEVQIGASSADILLRDTLHVGAANMLKTSENKNDTHPQPMGKRISVQGVVRNVQAFLMAGVKVQAGKQTVFTDARGVYRITAHEGEQLRFSLKGYRTEMLVLRKGGIFDVELSAETP</sequence>
<dbReference type="InterPro" id="IPR036962">
    <property type="entry name" value="Glyco_hydro_3_N_sf"/>
</dbReference>
<evidence type="ECO:0000313" key="4">
    <source>
        <dbReference type="EMBL" id="SJZ64736.1"/>
    </source>
</evidence>
<dbReference type="SUPFAM" id="SSF52279">
    <property type="entry name" value="Beta-D-glucan exohydrolase, C-terminal domain"/>
    <property type="match status" value="1"/>
</dbReference>
<dbReference type="Pfam" id="PF12972">
    <property type="entry name" value="NAGLU_C"/>
    <property type="match status" value="1"/>
</dbReference>
<dbReference type="InterPro" id="IPR002772">
    <property type="entry name" value="Glyco_hydro_3_C"/>
</dbReference>
<dbReference type="PANTHER" id="PTHR12872">
    <property type="entry name" value="ALPHA-N-ACETYLGLUCOSAMINIDASE"/>
    <property type="match status" value="1"/>
</dbReference>
<dbReference type="Pfam" id="PF05089">
    <property type="entry name" value="NAGLU"/>
    <property type="match status" value="1"/>
</dbReference>
<protein>
    <submittedName>
        <fullName evidence="4">Beta-glucosidase</fullName>
    </submittedName>
</protein>
<dbReference type="Proteomes" id="UP000190065">
    <property type="component" value="Unassembled WGS sequence"/>
</dbReference>
<dbReference type="RefSeq" id="WP_078805498.1">
    <property type="nucleotide sequence ID" value="NZ_FUXK01000006.1"/>
</dbReference>
<organism evidence="4 5">
    <name type="scientific">Segatella oulorum</name>
    <dbReference type="NCBI Taxonomy" id="28136"/>
    <lineage>
        <taxon>Bacteria</taxon>
        <taxon>Pseudomonadati</taxon>
        <taxon>Bacteroidota</taxon>
        <taxon>Bacteroidia</taxon>
        <taxon>Bacteroidales</taxon>
        <taxon>Prevotellaceae</taxon>
        <taxon>Segatella</taxon>
    </lineage>
</organism>
<dbReference type="InterPro" id="IPR024732">
    <property type="entry name" value="NAGLU_C"/>
</dbReference>
<dbReference type="EMBL" id="FUXK01000006">
    <property type="protein sequence ID" value="SJZ64736.1"/>
    <property type="molecule type" value="Genomic_DNA"/>
</dbReference>
<gene>
    <name evidence="4" type="ORF">SAMN02745202_00699</name>
</gene>
<name>A0A1T4MCZ0_9BACT</name>
<dbReference type="eggNOG" id="COG1472">
    <property type="taxonomic scope" value="Bacteria"/>
</dbReference>
<dbReference type="Pfam" id="PF01915">
    <property type="entry name" value="Glyco_hydro_3_C"/>
    <property type="match status" value="1"/>
</dbReference>
<dbReference type="SUPFAM" id="SSF51445">
    <property type="entry name" value="(Trans)glycosidases"/>
    <property type="match status" value="1"/>
</dbReference>
<dbReference type="GO" id="GO:0008422">
    <property type="term" value="F:beta-glucosidase activity"/>
    <property type="evidence" value="ECO:0007669"/>
    <property type="project" value="UniProtKB-ARBA"/>
</dbReference>
<dbReference type="InterPro" id="IPR017853">
    <property type="entry name" value="GH"/>
</dbReference>
<feature type="domain" description="Fibronectin type III-like" evidence="3">
    <location>
        <begin position="1375"/>
        <end position="1444"/>
    </location>
</feature>
<evidence type="ECO:0000256" key="1">
    <source>
        <dbReference type="ARBA" id="ARBA00005336"/>
    </source>
</evidence>
<keyword evidence="2" id="KW-0378">Hydrolase</keyword>
<comment type="similarity">
    <text evidence="1">Belongs to the glycosyl hydrolase 3 family.</text>
</comment>
<dbReference type="InterPro" id="IPR024240">
    <property type="entry name" value="NAGLU_N"/>
</dbReference>
<proteinExistence type="inferred from homology"/>
<dbReference type="Gene3D" id="3.30.379.10">
    <property type="entry name" value="Chitobiase/beta-hexosaminidase domain 2-like"/>
    <property type="match status" value="1"/>
</dbReference>
<dbReference type="PRINTS" id="PR00133">
    <property type="entry name" value="GLHYDRLASE3"/>
</dbReference>
<dbReference type="Gene3D" id="1.20.120.670">
    <property type="entry name" value="N-acetyl-b-d-glucoasminidase"/>
    <property type="match status" value="1"/>
</dbReference>
<dbReference type="FunFam" id="3.40.50.1700:FF:000009">
    <property type="entry name" value="Periplasmic beta-glucosidase"/>
    <property type="match status" value="1"/>
</dbReference>
<dbReference type="Pfam" id="PF00933">
    <property type="entry name" value="Glyco_hydro_3"/>
    <property type="match status" value="1"/>
</dbReference>
<dbReference type="InterPro" id="IPR024733">
    <property type="entry name" value="NAGLU_tim-barrel"/>
</dbReference>